<accession>A0A2S5A2E9</accession>
<name>A0A2S5A2E9_9SPHI</name>
<dbReference type="InterPro" id="IPR036249">
    <property type="entry name" value="Thioredoxin-like_sf"/>
</dbReference>
<feature type="chain" id="PRO_5015620937" description="Thioredoxin domain-containing protein" evidence="3">
    <location>
        <begin position="22"/>
        <end position="412"/>
    </location>
</feature>
<dbReference type="InterPro" id="IPR013766">
    <property type="entry name" value="Thioredoxin_domain"/>
</dbReference>
<dbReference type="InterPro" id="IPR017937">
    <property type="entry name" value="Thioredoxin_CS"/>
</dbReference>
<dbReference type="PANTHER" id="PTHR15337">
    <property type="entry name" value="ANTERIOR GRADIENT PROTEIN-RELATED"/>
    <property type="match status" value="1"/>
</dbReference>
<proteinExistence type="predicted"/>
<evidence type="ECO:0000256" key="1">
    <source>
        <dbReference type="ARBA" id="ARBA00022729"/>
    </source>
</evidence>
<evidence type="ECO:0000313" key="6">
    <source>
        <dbReference type="Proteomes" id="UP000236893"/>
    </source>
</evidence>
<evidence type="ECO:0000256" key="3">
    <source>
        <dbReference type="SAM" id="SignalP"/>
    </source>
</evidence>
<organism evidence="5 6">
    <name type="scientific">Solitalea longa</name>
    <dbReference type="NCBI Taxonomy" id="2079460"/>
    <lineage>
        <taxon>Bacteria</taxon>
        <taxon>Pseudomonadati</taxon>
        <taxon>Bacteroidota</taxon>
        <taxon>Sphingobacteriia</taxon>
        <taxon>Sphingobacteriales</taxon>
        <taxon>Sphingobacteriaceae</taxon>
        <taxon>Solitalea</taxon>
    </lineage>
</organism>
<keyword evidence="2" id="KW-0676">Redox-active center</keyword>
<dbReference type="SUPFAM" id="SSF52833">
    <property type="entry name" value="Thioredoxin-like"/>
    <property type="match status" value="1"/>
</dbReference>
<keyword evidence="1 3" id="KW-0732">Signal</keyword>
<feature type="domain" description="Thioredoxin" evidence="4">
    <location>
        <begin position="8"/>
        <end position="139"/>
    </location>
</feature>
<dbReference type="Gene3D" id="3.40.30.10">
    <property type="entry name" value="Glutaredoxin"/>
    <property type="match status" value="1"/>
</dbReference>
<dbReference type="Proteomes" id="UP000236893">
    <property type="component" value="Unassembled WGS sequence"/>
</dbReference>
<sequence>MKLKHILLSVSCLLVSFAVNAQDRSINFEHDATWAQIKAKAVKEKKIIFMDCYTSWCGPCKKLAKEVFTYNEVADYFNTHFINAKFDMEKGEGPDLAKQYGVKAYPTLIFIDAEGKLISKREGALEISALLDFAKKSVSGESLEFLQAEYNKGNTSPEFMKKFMTRMEGQRANTSVVIEDYFTKIPQEKWQSADNWYFITRYVKNESSPVFKYVLQNQQAYEKKYTAAAVSDYFVVVYGNTIQKTANSIFAVDDLKDLKERFSKMSFTGKGKLELECDAVAADISKDYKTYVDVMATKFAKYPEKDKADHLYKVHYFCWKMLSKTADTAVLKKVADMAAVSLQIQDPGFMDTYANLLLEIGEFDKAVATEEKVIALLKVKASPDITIAACEKQIEKFKRRKAQATAQSVGKS</sequence>
<dbReference type="PROSITE" id="PS00194">
    <property type="entry name" value="THIOREDOXIN_1"/>
    <property type="match status" value="1"/>
</dbReference>
<feature type="signal peptide" evidence="3">
    <location>
        <begin position="1"/>
        <end position="21"/>
    </location>
</feature>
<evidence type="ECO:0000256" key="2">
    <source>
        <dbReference type="ARBA" id="ARBA00023284"/>
    </source>
</evidence>
<reference evidence="5 6" key="1">
    <citation type="submission" date="2018-01" db="EMBL/GenBank/DDBJ databases">
        <authorList>
            <person name="Gaut B.S."/>
            <person name="Morton B.R."/>
            <person name="Clegg M.T."/>
            <person name="Duvall M.R."/>
        </authorList>
    </citation>
    <scope>NUCLEOTIDE SEQUENCE [LARGE SCALE GENOMIC DNA]</scope>
    <source>
        <strain evidence="5 6">HR-AV</strain>
    </source>
</reference>
<dbReference type="AlphaFoldDB" id="A0A2S5A2E9"/>
<evidence type="ECO:0000313" key="5">
    <source>
        <dbReference type="EMBL" id="POY36770.1"/>
    </source>
</evidence>
<gene>
    <name evidence="5" type="ORF">C3K47_10460</name>
</gene>
<dbReference type="EMBL" id="PQVF01000006">
    <property type="protein sequence ID" value="POY36770.1"/>
    <property type="molecule type" value="Genomic_DNA"/>
</dbReference>
<evidence type="ECO:0000259" key="4">
    <source>
        <dbReference type="PROSITE" id="PS51352"/>
    </source>
</evidence>
<dbReference type="PANTHER" id="PTHR15337:SF11">
    <property type="entry name" value="THIOREDOXIN DOMAIN-CONTAINING PROTEIN"/>
    <property type="match status" value="1"/>
</dbReference>
<dbReference type="CDD" id="cd02961">
    <property type="entry name" value="PDI_a_family"/>
    <property type="match status" value="1"/>
</dbReference>
<dbReference type="Pfam" id="PF00085">
    <property type="entry name" value="Thioredoxin"/>
    <property type="match status" value="1"/>
</dbReference>
<comment type="caution">
    <text evidence="5">The sequence shown here is derived from an EMBL/GenBank/DDBJ whole genome shotgun (WGS) entry which is preliminary data.</text>
</comment>
<dbReference type="InterPro" id="IPR051099">
    <property type="entry name" value="AGR/TXD"/>
</dbReference>
<dbReference type="OrthoDB" id="120730at2"/>
<dbReference type="PROSITE" id="PS51352">
    <property type="entry name" value="THIOREDOXIN_2"/>
    <property type="match status" value="1"/>
</dbReference>
<keyword evidence="6" id="KW-1185">Reference proteome</keyword>
<protein>
    <recommendedName>
        <fullName evidence="4">Thioredoxin domain-containing protein</fullName>
    </recommendedName>
</protein>
<dbReference type="RefSeq" id="WP_103789073.1">
    <property type="nucleotide sequence ID" value="NZ_PQVF01000006.1"/>
</dbReference>